<organism evidence="1 2">
    <name type="scientific">Mucilaginibacter myungsuensis</name>
    <dbReference type="NCBI Taxonomy" id="649104"/>
    <lineage>
        <taxon>Bacteria</taxon>
        <taxon>Pseudomonadati</taxon>
        <taxon>Bacteroidota</taxon>
        <taxon>Sphingobacteriia</taxon>
        <taxon>Sphingobacteriales</taxon>
        <taxon>Sphingobacteriaceae</taxon>
        <taxon>Mucilaginibacter</taxon>
    </lineage>
</organism>
<sequence length="304" mass="34630">MGIFNKIFKQDNAGVKVQYFAEAEVALDGSEECNASLRTLCVEQAVAKTTELYLELTFKDNLLHSGRVINEEEEITEGDLWEYINIPGAIGKLSYLPLEPNLVYGFSTDRNGLHQFGGKAPDDLVVPNGQSAVSFQYLGFLSNSDKAFSWLPFTIHLVCPLYLNFELLYLDHSDPFHPVVINTEELARWDTSYNELDADSYIEYDVLRFSTKRKGLTEGGIGHTGIPVWIQNRVIPRCPKTNRTMRFLCQIGNEIDLPVVKSNVIINSDINRILFEKMNFWGDGDLYIFFEPEAKTVCYYIQHT</sequence>
<gene>
    <name evidence="1" type="ORF">IRJ16_06755</name>
</gene>
<dbReference type="AlphaFoldDB" id="A0A929PWQ0"/>
<evidence type="ECO:0000313" key="2">
    <source>
        <dbReference type="Proteomes" id="UP000622475"/>
    </source>
</evidence>
<evidence type="ECO:0000313" key="1">
    <source>
        <dbReference type="EMBL" id="MBE9661580.1"/>
    </source>
</evidence>
<proteinExistence type="predicted"/>
<dbReference type="Proteomes" id="UP000622475">
    <property type="component" value="Unassembled WGS sequence"/>
</dbReference>
<comment type="caution">
    <text evidence="1">The sequence shown here is derived from an EMBL/GenBank/DDBJ whole genome shotgun (WGS) entry which is preliminary data.</text>
</comment>
<name>A0A929PWQ0_9SPHI</name>
<reference evidence="1" key="1">
    <citation type="submission" date="2020-10" db="EMBL/GenBank/DDBJ databases">
        <title>Mucilaginibacter mali sp. nov., isolated from rhizosphere soil of apple orchard.</title>
        <authorList>
            <person name="Lee J.-S."/>
            <person name="Kim H.S."/>
            <person name="Kim J.-S."/>
        </authorList>
    </citation>
    <scope>NUCLEOTIDE SEQUENCE</scope>
    <source>
        <strain evidence="1">KCTC 22746</strain>
    </source>
</reference>
<keyword evidence="2" id="KW-1185">Reference proteome</keyword>
<protein>
    <submittedName>
        <fullName evidence="1">Uncharacterized protein</fullName>
    </submittedName>
</protein>
<accession>A0A929PWQ0</accession>
<dbReference type="RefSeq" id="WP_194110764.1">
    <property type="nucleotide sequence ID" value="NZ_JADFFL010000002.1"/>
</dbReference>
<dbReference type="EMBL" id="JADFFL010000002">
    <property type="protein sequence ID" value="MBE9661580.1"/>
    <property type="molecule type" value="Genomic_DNA"/>
</dbReference>